<dbReference type="InterPro" id="IPR027268">
    <property type="entry name" value="Peptidase_M4/M1_CTD_sf"/>
</dbReference>
<evidence type="ECO:0000256" key="1">
    <source>
        <dbReference type="ARBA" id="ARBA00001947"/>
    </source>
</evidence>
<dbReference type="GO" id="GO:0006508">
    <property type="term" value="P:proteolysis"/>
    <property type="evidence" value="ECO:0007669"/>
    <property type="project" value="UniProtKB-KW"/>
</dbReference>
<evidence type="ECO:0000256" key="4">
    <source>
        <dbReference type="ARBA" id="ARBA00022525"/>
    </source>
</evidence>
<evidence type="ECO:0000256" key="10">
    <source>
        <dbReference type="ARBA" id="ARBA00023145"/>
    </source>
</evidence>
<dbReference type="SUPFAM" id="SSF55486">
    <property type="entry name" value="Metalloproteases ('zincins'), catalytic domain"/>
    <property type="match status" value="1"/>
</dbReference>
<dbReference type="GO" id="GO:0005615">
    <property type="term" value="C:extracellular space"/>
    <property type="evidence" value="ECO:0007669"/>
    <property type="project" value="InterPro"/>
</dbReference>
<evidence type="ECO:0000256" key="8">
    <source>
        <dbReference type="ARBA" id="ARBA00022833"/>
    </source>
</evidence>
<evidence type="ECO:0000313" key="12">
    <source>
        <dbReference type="EMBL" id="CAA9330014.1"/>
    </source>
</evidence>
<dbReference type="InterPro" id="IPR047589">
    <property type="entry name" value="DUF11_rpt"/>
</dbReference>
<dbReference type="InterPro" id="IPR001842">
    <property type="entry name" value="Peptidase_M36"/>
</dbReference>
<dbReference type="EMBL" id="CADCUJ010000009">
    <property type="protein sequence ID" value="CAA9330014.1"/>
    <property type="molecule type" value="Genomic_DNA"/>
</dbReference>
<keyword evidence="7" id="KW-0378">Hydrolase</keyword>
<keyword evidence="10" id="KW-0865">Zymogen</keyword>
<protein>
    <recommendedName>
        <fullName evidence="11">DUF11 domain-containing protein</fullName>
    </recommendedName>
</protein>
<keyword evidence="9" id="KW-0482">Metalloprotease</keyword>
<gene>
    <name evidence="12" type="ORF">AVDCRST_MAG72-206</name>
</gene>
<keyword evidence="4" id="KW-0964">Secreted</keyword>
<dbReference type="Gene3D" id="3.10.170.10">
    <property type="match status" value="1"/>
</dbReference>
<evidence type="ECO:0000256" key="6">
    <source>
        <dbReference type="ARBA" id="ARBA00022723"/>
    </source>
</evidence>
<dbReference type="Pfam" id="PF02128">
    <property type="entry name" value="Peptidase_M36"/>
    <property type="match status" value="1"/>
</dbReference>
<keyword evidence="8" id="KW-0862">Zinc</keyword>
<dbReference type="NCBIfam" id="TIGR01451">
    <property type="entry name" value="B_ant_repeat"/>
    <property type="match status" value="1"/>
</dbReference>
<dbReference type="Pfam" id="PF01345">
    <property type="entry name" value="DUF11"/>
    <property type="match status" value="1"/>
</dbReference>
<dbReference type="GO" id="GO:0008270">
    <property type="term" value="F:zinc ion binding"/>
    <property type="evidence" value="ECO:0007669"/>
    <property type="project" value="InterPro"/>
</dbReference>
<keyword evidence="5" id="KW-0645">Protease</keyword>
<evidence type="ECO:0000256" key="9">
    <source>
        <dbReference type="ARBA" id="ARBA00023049"/>
    </source>
</evidence>
<sequence length="1207" mass="127517">MVSDSAMTGSRGHAVLFRQTFGGLSAAQDGMITVGVVDGKVAYVSSSAAGTGNSPAQTGLITAQAAWNKAATHLGIGTPAIDGVSQDDSWTVLDVAGLTKPQRVRLVAMPTPNDGVRPAYETIVYESNGAEVYAFTYFIDAQNGDVLFRTNRLNHLADGAVAPSMAPTAGEFTGSYTPTACGPKHPIDTDPDTKSIYVFATASNPANDIVVKILRNGTVVGGPGDTGTSPEVSTYDEGGTPLTGTYEAQVCPFDAASQVAPPYNYAGSYVTSNADSSVAVPFPPRWKYFLANPLLNGNDTDTRIRGCFTGADGQTANRPLPAGCDREEGNVAARLPWDLNPIGLQPTFTTRGNSAQTMEAWFSPLAPPAGDNYSPVATNRRYFFPWNDEWRNAKCSPTVFAGAPSSPPVTSPETANDIDAAITSLFSNHNRMHDWSYFLGFTERNYNMQVSNFGNDADGAVPGLGDGDPEVGGAQAGAITGGFPSFLGRDNANQITLNDGVPGITNMYLWQPLPGAFYASCTDGDFDQSVIGHEYTHAISNRMVGGPDAGLTSGSDGQARAMGESYSDLTAVEYLNEYDYVPTGGENPFAVGPYVTGSDERGIRNYGMNASPLNFSDVQGYDGSGVGSPHDDGEIWSAVNYQIRQAMIAQYNGSFPAGSERLQKRCADGILPADKCPGNRRWMQMVFDAYLLMPPAVSMLGSRDAYLAADLMRYGGTAPGPDNQTLLWREFAERGFGHDASTKGTDDPQPTPSFESAVQNNEATVRFGYVDENGDPVANTRTYVGDYEGRITPITDTRPGTPLGDTAQFVPGTYDFVVQAPGRGLTRFTRTFRADTTRNLVGILLLSNHASVHNGATITGDGGNLEQLIDDTEATNFVSGFPADPAGPEKVQGRQVTVDLAGGRQLVDVVKVSALLRSNAADQGECNEGEPGCDPQDLSQSRFSALRQFAIEVCTQAAANNQCGDRSNVGGAGDGWARIFTSAENAFPGSVPRPLSPNLIFQQFDVPDRQATHVRMVVLDNQCTGNPEYHGDQDNDPLVDSDCRTSSAEFPFSPDEVVLAPQDETVRAAELQVFSAGGEGGGGSGTPQDPFVAFTKAGPVTADQGETITYSLDYANLGPAASQQAKITDKLPAGVSFVGATGPDSYNSRTRTVTWNLGTVDVLEDGTVQLRVKVNSGTATGSVLTNTAEFSGALTTATPAAAATLIL</sequence>
<comment type="cofactor">
    <cofactor evidence="1">
        <name>Zn(2+)</name>
        <dbReference type="ChEBI" id="CHEBI:29105"/>
    </cofactor>
</comment>
<dbReference type="InterPro" id="IPR001434">
    <property type="entry name" value="OmcB-like_DUF11"/>
</dbReference>
<dbReference type="InterPro" id="IPR050371">
    <property type="entry name" value="Fungal_virulence_M36"/>
</dbReference>
<accession>A0A6J4LCQ6</accession>
<evidence type="ECO:0000259" key="11">
    <source>
        <dbReference type="Pfam" id="PF01345"/>
    </source>
</evidence>
<name>A0A6J4LCQ6_9ACTN</name>
<dbReference type="PANTHER" id="PTHR33478">
    <property type="entry name" value="EXTRACELLULAR METALLOPROTEINASE MEP"/>
    <property type="match status" value="1"/>
</dbReference>
<feature type="domain" description="DUF11" evidence="11">
    <location>
        <begin position="1099"/>
        <end position="1192"/>
    </location>
</feature>
<evidence type="ECO:0000256" key="5">
    <source>
        <dbReference type="ARBA" id="ARBA00022670"/>
    </source>
</evidence>
<dbReference type="Gene3D" id="1.10.390.10">
    <property type="entry name" value="Neutral Protease Domain 2"/>
    <property type="match status" value="1"/>
</dbReference>
<evidence type="ECO:0000256" key="2">
    <source>
        <dbReference type="ARBA" id="ARBA00004613"/>
    </source>
</evidence>
<dbReference type="PANTHER" id="PTHR33478:SF1">
    <property type="entry name" value="EXTRACELLULAR METALLOPROTEINASE MEP"/>
    <property type="match status" value="1"/>
</dbReference>
<keyword evidence="6" id="KW-0479">Metal-binding</keyword>
<evidence type="ECO:0000256" key="7">
    <source>
        <dbReference type="ARBA" id="ARBA00022801"/>
    </source>
</evidence>
<dbReference type="GO" id="GO:0004222">
    <property type="term" value="F:metalloendopeptidase activity"/>
    <property type="evidence" value="ECO:0007669"/>
    <property type="project" value="InterPro"/>
</dbReference>
<proteinExistence type="inferred from homology"/>
<dbReference type="AlphaFoldDB" id="A0A6J4LCQ6"/>
<organism evidence="12">
    <name type="scientific">uncultured Nocardioidaceae bacterium</name>
    <dbReference type="NCBI Taxonomy" id="253824"/>
    <lineage>
        <taxon>Bacteria</taxon>
        <taxon>Bacillati</taxon>
        <taxon>Actinomycetota</taxon>
        <taxon>Actinomycetes</taxon>
        <taxon>Propionibacteriales</taxon>
        <taxon>Nocardioidaceae</taxon>
        <taxon>environmental samples</taxon>
    </lineage>
</organism>
<reference evidence="12" key="1">
    <citation type="submission" date="2020-02" db="EMBL/GenBank/DDBJ databases">
        <authorList>
            <person name="Meier V. D."/>
        </authorList>
    </citation>
    <scope>NUCLEOTIDE SEQUENCE</scope>
    <source>
        <strain evidence="12">AVDCRST_MAG72</strain>
    </source>
</reference>
<comment type="subcellular location">
    <subcellularLocation>
        <location evidence="2">Secreted</location>
    </subcellularLocation>
</comment>
<evidence type="ECO:0000256" key="3">
    <source>
        <dbReference type="ARBA" id="ARBA00006006"/>
    </source>
</evidence>
<comment type="similarity">
    <text evidence="3">Belongs to the peptidase M36 family.</text>
</comment>